<dbReference type="EMBL" id="CP050692">
    <property type="protein sequence ID" value="QIT47649.1"/>
    <property type="molecule type" value="Genomic_DNA"/>
</dbReference>
<evidence type="ECO:0000313" key="3">
    <source>
        <dbReference type="Proteomes" id="UP000190306"/>
    </source>
</evidence>
<reference evidence="2 4" key="2">
    <citation type="submission" date="2020-03" db="EMBL/GenBank/DDBJ databases">
        <title>Is there a link between lipid content and antibiotic production in Streptomyces?</title>
        <authorList>
            <person name="David M."/>
            <person name="Lejeune C."/>
            <person name="Abreu S."/>
            <person name="Thibessard A."/>
            <person name="Leblond P."/>
            <person name="Chaminade P."/>
            <person name="Virolle M.-J."/>
        </authorList>
    </citation>
    <scope>NUCLEOTIDE SEQUENCE [LARGE SCALE GENOMIC DNA]</scope>
    <source>
        <strain evidence="2 4">DSM 41481</strain>
    </source>
</reference>
<accession>A0AAE6YF63</accession>
<gene>
    <name evidence="1" type="ORF">AFM16_31810</name>
    <name evidence="2" type="ORF">HCX60_32360</name>
</gene>
<dbReference type="AlphaFoldDB" id="A0AAE6YF63"/>
<reference evidence="1 3" key="1">
    <citation type="submission" date="2015-07" db="EMBL/GenBank/DDBJ databases">
        <title>Draft Genome Sequence of Streptomyces antibioticus, IMRU 3720 reveals insights in the evolution of actinomycin biosynthetic gene clusters in Streptomyces.</title>
        <authorList>
            <person name="Crnovcic I."/>
            <person name="Ruckert C."/>
            <person name="Kalinowksi J."/>
            <person name="Keller U."/>
        </authorList>
    </citation>
    <scope>NUCLEOTIDE SEQUENCE [LARGE SCALE GENOMIC DNA]</scope>
    <source>
        <strain evidence="1 3">DSM 41481</strain>
    </source>
</reference>
<sequence length="75" mass="8066">MSVNMHAILVGLLSVSHTPEQAEHAAQEVLDQHAHELAEQLRQLCECGGLGRCYCPCADAIDPKAQRASTEGDNP</sequence>
<dbReference type="EMBL" id="LHQL01000014">
    <property type="protein sequence ID" value="OOQ47328.1"/>
    <property type="molecule type" value="Genomic_DNA"/>
</dbReference>
<dbReference type="Proteomes" id="UP000502504">
    <property type="component" value="Chromosome"/>
</dbReference>
<protein>
    <submittedName>
        <fullName evidence="2">Uncharacterized protein</fullName>
    </submittedName>
</protein>
<evidence type="ECO:0000313" key="1">
    <source>
        <dbReference type="EMBL" id="OOQ47328.1"/>
    </source>
</evidence>
<dbReference type="Proteomes" id="UP000190306">
    <property type="component" value="Chromosome"/>
</dbReference>
<organism evidence="2 4">
    <name type="scientific">Streptomyces antibioticus</name>
    <dbReference type="NCBI Taxonomy" id="1890"/>
    <lineage>
        <taxon>Bacteria</taxon>
        <taxon>Bacillati</taxon>
        <taxon>Actinomycetota</taxon>
        <taxon>Actinomycetes</taxon>
        <taxon>Kitasatosporales</taxon>
        <taxon>Streptomycetaceae</taxon>
        <taxon>Streptomyces</taxon>
    </lineage>
</organism>
<proteinExistence type="predicted"/>
<dbReference type="RefSeq" id="WP_078636005.1">
    <property type="nucleotide sequence ID" value="NZ_CM007717.1"/>
</dbReference>
<evidence type="ECO:0000313" key="4">
    <source>
        <dbReference type="Proteomes" id="UP000502504"/>
    </source>
</evidence>
<keyword evidence="3" id="KW-1185">Reference proteome</keyword>
<evidence type="ECO:0000313" key="2">
    <source>
        <dbReference type="EMBL" id="QIT47649.1"/>
    </source>
</evidence>
<name>A0AAE6YF63_STRAT</name>